<comment type="pathway">
    <text evidence="5">Cofactor biosynthesis; thiamine diphosphate biosynthesis; thiamine phosphate from thiamine: step 1/1.</text>
</comment>
<dbReference type="InterPro" id="IPR014093">
    <property type="entry name" value="Thiamine_kinase"/>
</dbReference>
<comment type="catalytic activity">
    <reaction evidence="5">
        <text>thiamine + ATP = thiamine phosphate + ADP + H(+)</text>
        <dbReference type="Rhea" id="RHEA:12012"/>
        <dbReference type="ChEBI" id="CHEBI:15378"/>
        <dbReference type="ChEBI" id="CHEBI:18385"/>
        <dbReference type="ChEBI" id="CHEBI:30616"/>
        <dbReference type="ChEBI" id="CHEBI:37575"/>
        <dbReference type="ChEBI" id="CHEBI:456216"/>
        <dbReference type="EC" id="2.7.1.89"/>
    </reaction>
</comment>
<reference evidence="12 13" key="2">
    <citation type="submission" date="2020-06" db="EMBL/GenBank/DDBJ databases">
        <title>REHAB project genomes.</title>
        <authorList>
            <person name="Shaw L.P."/>
        </authorList>
    </citation>
    <scope>NUCLEOTIDE SEQUENCE [LARGE SCALE GENOMIC DNA]</scope>
    <source>
        <strain evidence="7 13">RHBSTW-00604</strain>
        <strain evidence="9 12">RHBSTW-00814</strain>
    </source>
</reference>
<gene>
    <name evidence="5 10" type="primary">thiK</name>
    <name evidence="10" type="ORF">C4A13_00986</name>
    <name evidence="7" type="ORF">HV245_08185</name>
    <name evidence="9" type="ORF">HV284_01355</name>
    <name evidence="8" type="ORF">KJE03_04395</name>
</gene>
<dbReference type="HAMAP" id="MF_01604">
    <property type="entry name" value="Thiamine_kinase"/>
    <property type="match status" value="1"/>
</dbReference>
<evidence type="ECO:0000256" key="4">
    <source>
        <dbReference type="ARBA" id="ARBA00022840"/>
    </source>
</evidence>
<dbReference type="Proteomes" id="UP001235723">
    <property type="component" value="Unassembled WGS sequence"/>
</dbReference>
<evidence type="ECO:0000256" key="2">
    <source>
        <dbReference type="ARBA" id="ARBA00022741"/>
    </source>
</evidence>
<dbReference type="GO" id="GO:0009229">
    <property type="term" value="P:thiamine diphosphate biosynthetic process"/>
    <property type="evidence" value="ECO:0007669"/>
    <property type="project" value="UniProtKB-UniRule"/>
</dbReference>
<protein>
    <recommendedName>
        <fullName evidence="5">Thiamine kinase</fullName>
        <ecNumber evidence="5">2.7.1.89</ecNumber>
    </recommendedName>
</protein>
<feature type="domain" description="Aminoglycoside phosphotransferase" evidence="6">
    <location>
        <begin position="27"/>
        <end position="233"/>
    </location>
</feature>
<evidence type="ECO:0000313" key="10">
    <source>
        <dbReference type="EMBL" id="RDR28658.1"/>
    </source>
</evidence>
<keyword evidence="4 5" id="KW-0067">ATP-binding</keyword>
<reference evidence="10 11" key="1">
    <citation type="submission" date="2018-06" db="EMBL/GenBank/DDBJ databases">
        <title>Recombination Drives Gene Content and Phenotype Evolution in Wild Type E. coli Strains.</title>
        <authorList>
            <person name="Field C.M."/>
            <person name="Silander O.K."/>
            <person name="Van Nimwegen E."/>
        </authorList>
    </citation>
    <scope>NUCLEOTIDE SEQUENCE [LARGE SCALE GENOMIC DNA]</scope>
    <source>
        <strain evidence="10 11">SC344</strain>
    </source>
</reference>
<dbReference type="FunFam" id="3.90.1200.10:FF:000004">
    <property type="entry name" value="Thiamine kinase"/>
    <property type="match status" value="1"/>
</dbReference>
<dbReference type="KEGG" id="ema:C1192_06705"/>
<keyword evidence="14" id="KW-1185">Reference proteome</keyword>
<evidence type="ECO:0000256" key="5">
    <source>
        <dbReference type="HAMAP-Rule" id="MF_01604"/>
    </source>
</evidence>
<accession>A0A2B7LQT9</accession>
<dbReference type="Proteomes" id="UP000518474">
    <property type="component" value="Unassembled WGS sequence"/>
</dbReference>
<dbReference type="RefSeq" id="WP_001516193.1">
    <property type="nucleotide sequence ID" value="NZ_ADKG01000008.1"/>
</dbReference>
<dbReference type="Proteomes" id="UP000254454">
    <property type="component" value="Unassembled WGS sequence"/>
</dbReference>
<evidence type="ECO:0000313" key="12">
    <source>
        <dbReference type="Proteomes" id="UP000512115"/>
    </source>
</evidence>
<dbReference type="EC" id="2.7.1.89" evidence="5"/>
<evidence type="ECO:0000256" key="3">
    <source>
        <dbReference type="ARBA" id="ARBA00022777"/>
    </source>
</evidence>
<dbReference type="InterPro" id="IPR002575">
    <property type="entry name" value="Aminoglycoside_PTrfase"/>
</dbReference>
<dbReference type="GO" id="GO:0005524">
    <property type="term" value="F:ATP binding"/>
    <property type="evidence" value="ECO:0007669"/>
    <property type="project" value="UniProtKB-KW"/>
</dbReference>
<reference evidence="8 14" key="3">
    <citation type="submission" date="2021-05" db="EMBL/GenBank/DDBJ databases">
        <title>Genome sequence of E. marmotae isolates.</title>
        <authorList>
            <person name="Binsker U."/>
            <person name="Hammerl J.A."/>
        </authorList>
    </citation>
    <scope>NUCLEOTIDE SEQUENCE [LARGE SCALE GENOMIC DNA]</scope>
    <source>
        <strain evidence="8 14">21-MO00586</strain>
    </source>
</reference>
<dbReference type="EMBL" id="CP056159">
    <property type="protein sequence ID" value="QLU99823.1"/>
    <property type="molecule type" value="Genomic_DNA"/>
</dbReference>
<dbReference type="InterPro" id="IPR011009">
    <property type="entry name" value="Kinase-like_dom_sf"/>
</dbReference>
<dbReference type="Proteomes" id="UP000512115">
    <property type="component" value="Chromosome"/>
</dbReference>
<evidence type="ECO:0000313" key="11">
    <source>
        <dbReference type="Proteomes" id="UP000254454"/>
    </source>
</evidence>
<keyword evidence="2 5" id="KW-0547">Nucleotide-binding</keyword>
<dbReference type="EMBL" id="QONO01000026">
    <property type="protein sequence ID" value="RDR28658.1"/>
    <property type="molecule type" value="Genomic_DNA"/>
</dbReference>
<dbReference type="UniPathway" id="UPA00060">
    <property type="reaction ID" value="UER00596"/>
</dbReference>
<dbReference type="GO" id="GO:0006772">
    <property type="term" value="P:thiamine metabolic process"/>
    <property type="evidence" value="ECO:0007669"/>
    <property type="project" value="InterPro"/>
</dbReference>
<sequence>MPFSSNNPITRDELLSRYFPQYHPVATFNHGLSGGSFLIEYKDQRFVVRQPHDPDASQSAFLRQYRVLSQLPAYLAPKPHLYLRGWMVVDYLPGEVKTQLPDTDELAGLLYYLHQQPRFGWRVTLLPLLELYWQQSDPARRTTGWLRMLKRLRKAREPQPLRLSPLHMDVHAGNLVHSASGLKLIDWEYAGDGDIALELAAVWVENTDQHRRLVNDYAVRAKINPAQLWRQVRRWFPWLLMLKAGWFEYRWQQTGDQQFIRLANDTWRQLSIKQ</sequence>
<dbReference type="GeneID" id="86945977"/>
<dbReference type="GO" id="GO:0019165">
    <property type="term" value="F:thiamine kinase activity"/>
    <property type="evidence" value="ECO:0007669"/>
    <property type="project" value="UniProtKB-UniRule"/>
</dbReference>
<dbReference type="EMBL" id="JAHCRT010000002">
    <property type="protein sequence ID" value="MDQ9292728.1"/>
    <property type="molecule type" value="Genomic_DNA"/>
</dbReference>
<name>A0A2B7LQT9_9ESCH</name>
<dbReference type="NCBIfam" id="TIGR02721">
    <property type="entry name" value="ycfN_thiK"/>
    <property type="match status" value="1"/>
</dbReference>
<comment type="similarity">
    <text evidence="5">Belongs to the thiamine kinase family.</text>
</comment>
<comment type="function">
    <text evidence="5">Catalyzes the phosphorylation of thiamine to thiamine phosphate.</text>
</comment>
<evidence type="ECO:0000313" key="13">
    <source>
        <dbReference type="Proteomes" id="UP000518474"/>
    </source>
</evidence>
<keyword evidence="1 5" id="KW-0808">Transferase</keyword>
<evidence type="ECO:0000259" key="6">
    <source>
        <dbReference type="Pfam" id="PF01636"/>
    </source>
</evidence>
<proteinExistence type="inferred from homology"/>
<dbReference type="NCBIfam" id="NF007620">
    <property type="entry name" value="PRK10271.1"/>
    <property type="match status" value="1"/>
</dbReference>
<organism evidence="10 11">
    <name type="scientific">Escherichia marmotae</name>
    <dbReference type="NCBI Taxonomy" id="1499973"/>
    <lineage>
        <taxon>Bacteria</taxon>
        <taxon>Pseudomonadati</taxon>
        <taxon>Pseudomonadota</taxon>
        <taxon>Gammaproteobacteria</taxon>
        <taxon>Enterobacterales</taxon>
        <taxon>Enterobacteriaceae</taxon>
        <taxon>Escherichia</taxon>
    </lineage>
</organism>
<dbReference type="SUPFAM" id="SSF56112">
    <property type="entry name" value="Protein kinase-like (PK-like)"/>
    <property type="match status" value="1"/>
</dbReference>
<keyword evidence="3 5" id="KW-0418">Kinase</keyword>
<dbReference type="EMBL" id="JABXPT010000003">
    <property type="protein sequence ID" value="MBA7898159.1"/>
    <property type="molecule type" value="Genomic_DNA"/>
</dbReference>
<dbReference type="Pfam" id="PF01636">
    <property type="entry name" value="APH"/>
    <property type="match status" value="1"/>
</dbReference>
<evidence type="ECO:0000313" key="9">
    <source>
        <dbReference type="EMBL" id="QLU99823.1"/>
    </source>
</evidence>
<dbReference type="AlphaFoldDB" id="A0A2B7LQT9"/>
<accession>A0A370VB96</accession>
<evidence type="ECO:0000313" key="8">
    <source>
        <dbReference type="EMBL" id="MDQ9292728.1"/>
    </source>
</evidence>
<evidence type="ECO:0000313" key="7">
    <source>
        <dbReference type="EMBL" id="MBA7898159.1"/>
    </source>
</evidence>
<dbReference type="Gene3D" id="3.90.1200.10">
    <property type="match status" value="1"/>
</dbReference>
<evidence type="ECO:0000256" key="1">
    <source>
        <dbReference type="ARBA" id="ARBA00022679"/>
    </source>
</evidence>
<evidence type="ECO:0000313" key="14">
    <source>
        <dbReference type="Proteomes" id="UP001235723"/>
    </source>
</evidence>